<accession>A0A926FBU7</accession>
<keyword evidence="3" id="KW-1185">Reference proteome</keyword>
<evidence type="ECO:0000256" key="1">
    <source>
        <dbReference type="SAM" id="Phobius"/>
    </source>
</evidence>
<gene>
    <name evidence="2" type="ORF">H8706_02855</name>
</gene>
<feature type="transmembrane region" description="Helical" evidence="1">
    <location>
        <begin position="121"/>
        <end position="146"/>
    </location>
</feature>
<keyword evidence="1" id="KW-0472">Membrane</keyword>
<dbReference type="AlphaFoldDB" id="A0A926FBU7"/>
<keyword evidence="1" id="KW-1133">Transmembrane helix</keyword>
<feature type="transmembrane region" description="Helical" evidence="1">
    <location>
        <begin position="166"/>
        <end position="187"/>
    </location>
</feature>
<dbReference type="RefSeq" id="WP_262431426.1">
    <property type="nucleotide sequence ID" value="NZ_JACRTE010000002.1"/>
</dbReference>
<dbReference type="InterPro" id="IPR021338">
    <property type="entry name" value="DUF2953"/>
</dbReference>
<name>A0A926FBU7_9FIRM</name>
<proteinExistence type="predicted"/>
<reference evidence="2" key="1">
    <citation type="submission" date="2020-08" db="EMBL/GenBank/DDBJ databases">
        <title>Genome public.</title>
        <authorList>
            <person name="Liu C."/>
            <person name="Sun Q."/>
        </authorList>
    </citation>
    <scope>NUCLEOTIDE SEQUENCE</scope>
    <source>
        <strain evidence="2">NSJ-50</strain>
    </source>
</reference>
<evidence type="ECO:0000313" key="3">
    <source>
        <dbReference type="Proteomes" id="UP000647416"/>
    </source>
</evidence>
<dbReference type="Proteomes" id="UP000647416">
    <property type="component" value="Unassembled WGS sequence"/>
</dbReference>
<comment type="caution">
    <text evidence="2">The sequence shown here is derived from an EMBL/GenBank/DDBJ whole genome shotgun (WGS) entry which is preliminary data.</text>
</comment>
<sequence>MKILLICLAVLSVLILFLLFIRLNFYFEGYFNNESKNFMLRFYVFTKKLGFNIKFKETKKEKEKKEAGKAEGKDSFIDKAKRVKNNINILKNTFSASKGHIKKSITVKYVNFSMDFGLGDAALTGISTGVLWGVIYSAFALVCKLFTVKEHKFSIDPIFNKNIMKINLGGVVYTRLVDILAAAIIIFRNYSKAKKLFEEYKPEISDKKIKDYK</sequence>
<dbReference type="EMBL" id="JACRTE010000002">
    <property type="protein sequence ID" value="MBC8595807.1"/>
    <property type="molecule type" value="Genomic_DNA"/>
</dbReference>
<protein>
    <submittedName>
        <fullName evidence="2">DUF2953 domain-containing protein</fullName>
    </submittedName>
</protein>
<dbReference type="Pfam" id="PF11167">
    <property type="entry name" value="DUF2953"/>
    <property type="match status" value="1"/>
</dbReference>
<organism evidence="2 3">
    <name type="scientific">Qingrenia yutianensis</name>
    <dbReference type="NCBI Taxonomy" id="2763676"/>
    <lineage>
        <taxon>Bacteria</taxon>
        <taxon>Bacillati</taxon>
        <taxon>Bacillota</taxon>
        <taxon>Clostridia</taxon>
        <taxon>Eubacteriales</taxon>
        <taxon>Oscillospiraceae</taxon>
        <taxon>Qingrenia</taxon>
    </lineage>
</organism>
<evidence type="ECO:0000313" key="2">
    <source>
        <dbReference type="EMBL" id="MBC8595807.1"/>
    </source>
</evidence>
<keyword evidence="1" id="KW-0812">Transmembrane</keyword>